<accession>A0ACA9JVZ9</accession>
<organism evidence="1 2">
    <name type="scientific">Acaulospora colombiana</name>
    <dbReference type="NCBI Taxonomy" id="27376"/>
    <lineage>
        <taxon>Eukaryota</taxon>
        <taxon>Fungi</taxon>
        <taxon>Fungi incertae sedis</taxon>
        <taxon>Mucoromycota</taxon>
        <taxon>Glomeromycotina</taxon>
        <taxon>Glomeromycetes</taxon>
        <taxon>Diversisporales</taxon>
        <taxon>Acaulosporaceae</taxon>
        <taxon>Acaulospora</taxon>
    </lineage>
</organism>
<dbReference type="Proteomes" id="UP000789525">
    <property type="component" value="Unassembled WGS sequence"/>
</dbReference>
<comment type="caution">
    <text evidence="1">The sequence shown here is derived from an EMBL/GenBank/DDBJ whole genome shotgun (WGS) entry which is preliminary data.</text>
</comment>
<protein>
    <submittedName>
        <fullName evidence="1">13288_t:CDS:1</fullName>
    </submittedName>
</protein>
<dbReference type="EMBL" id="CAJVPT010000120">
    <property type="protein sequence ID" value="CAG8439110.1"/>
    <property type="molecule type" value="Genomic_DNA"/>
</dbReference>
<evidence type="ECO:0000313" key="2">
    <source>
        <dbReference type="Proteomes" id="UP000789525"/>
    </source>
</evidence>
<gene>
    <name evidence="1" type="ORF">ACOLOM_LOCUS112</name>
</gene>
<proteinExistence type="predicted"/>
<keyword evidence="2" id="KW-1185">Reference proteome</keyword>
<sequence>MFSTHRQLEKRTGKSGTPRLEYLQELVNEYQNTSDQEAKYQVLANLANFAYDPINYEWLWELNVVDLFLGSSLTDTLTEPDEKIKEFGLSGLCNLCLEKRNKEHIMNNDGVPLVIDCIFSEKEDIILSAITTLMFLISQNDDDEKGDEQLLVRKLADKSDVLIENFRPGVMEKWGLGPEELYKTNPSLIYTRVSGFGQTGPYAKKPGFASVCEAMAGWRYINGFPNQPPVRQNISLGDSLTGLTAALGTVLGLLARNKIAQAGQVVDAAIYESMFNMMEGVLPEYDRFGEIRQPSGTSVTGIVPTNAYPCSDSKHVIIGGNTDSLYKKLMKVVGREDLTTSDYETNKERVIHERLIDGAISEWTRKHTSEEVVERLEEEGIPCGHIYNIKDIVEDKHVQSRNVLETVKVGENREDGGWDLKTPGETTWAGPDLGQHNREVLVDILGIGEDKIRELQEHGIVGKTL</sequence>
<reference evidence="1" key="1">
    <citation type="submission" date="2021-06" db="EMBL/GenBank/DDBJ databases">
        <authorList>
            <person name="Kallberg Y."/>
            <person name="Tangrot J."/>
            <person name="Rosling A."/>
        </authorList>
    </citation>
    <scope>NUCLEOTIDE SEQUENCE</scope>
    <source>
        <strain evidence="1">CL356</strain>
    </source>
</reference>
<evidence type="ECO:0000313" key="1">
    <source>
        <dbReference type="EMBL" id="CAG8439110.1"/>
    </source>
</evidence>
<name>A0ACA9JVZ9_9GLOM</name>